<evidence type="ECO:0000256" key="1">
    <source>
        <dbReference type="SAM" id="MobiDB-lite"/>
    </source>
</evidence>
<name>A0AAW2NSB4_SESRA</name>
<protein>
    <recommendedName>
        <fullName evidence="2">Transposase MuDR plant domain-containing protein</fullName>
    </recommendedName>
</protein>
<dbReference type="InterPro" id="IPR004332">
    <property type="entry name" value="Transposase_MuDR"/>
</dbReference>
<comment type="caution">
    <text evidence="3">The sequence shown here is derived from an EMBL/GenBank/DDBJ whole genome shotgun (WGS) entry which is preliminary data.</text>
</comment>
<dbReference type="AlphaFoldDB" id="A0AAW2NSB4"/>
<feature type="domain" description="Transposase MuDR plant" evidence="2">
    <location>
        <begin position="113"/>
        <end position="172"/>
    </location>
</feature>
<dbReference type="Pfam" id="PF03108">
    <property type="entry name" value="DBD_Tnp_Mut"/>
    <property type="match status" value="1"/>
</dbReference>
<dbReference type="EMBL" id="JACGWJ010000019">
    <property type="protein sequence ID" value="KAL0345459.1"/>
    <property type="molecule type" value="Genomic_DNA"/>
</dbReference>
<sequence>MRIYIDIEENTNAEEDQISEKEDLVDSDYELGDGQNEMENEIQNEMQNEIQNEQAKTGARNCVEGDNESSEEEEDDVVETEVDFDEHRDSDGEGDGYTYTVFNPEVVHDPVFELGMMFSNKKEFKMALHSHAIKTRRTLKFVKNDKIRVYAQCRDPECEWKLHAVKLKDEETSK</sequence>
<organism evidence="3">
    <name type="scientific">Sesamum radiatum</name>
    <name type="common">Black benniseed</name>
    <dbReference type="NCBI Taxonomy" id="300843"/>
    <lineage>
        <taxon>Eukaryota</taxon>
        <taxon>Viridiplantae</taxon>
        <taxon>Streptophyta</taxon>
        <taxon>Embryophyta</taxon>
        <taxon>Tracheophyta</taxon>
        <taxon>Spermatophyta</taxon>
        <taxon>Magnoliopsida</taxon>
        <taxon>eudicotyledons</taxon>
        <taxon>Gunneridae</taxon>
        <taxon>Pentapetalae</taxon>
        <taxon>asterids</taxon>
        <taxon>lamiids</taxon>
        <taxon>Lamiales</taxon>
        <taxon>Pedaliaceae</taxon>
        <taxon>Sesamum</taxon>
    </lineage>
</organism>
<reference evidence="3" key="2">
    <citation type="journal article" date="2024" name="Plant">
        <title>Genomic evolution and insights into agronomic trait innovations of Sesamum species.</title>
        <authorList>
            <person name="Miao H."/>
            <person name="Wang L."/>
            <person name="Qu L."/>
            <person name="Liu H."/>
            <person name="Sun Y."/>
            <person name="Le M."/>
            <person name="Wang Q."/>
            <person name="Wei S."/>
            <person name="Zheng Y."/>
            <person name="Lin W."/>
            <person name="Duan Y."/>
            <person name="Cao H."/>
            <person name="Xiong S."/>
            <person name="Wang X."/>
            <person name="Wei L."/>
            <person name="Li C."/>
            <person name="Ma Q."/>
            <person name="Ju M."/>
            <person name="Zhao R."/>
            <person name="Li G."/>
            <person name="Mu C."/>
            <person name="Tian Q."/>
            <person name="Mei H."/>
            <person name="Zhang T."/>
            <person name="Gao T."/>
            <person name="Zhang H."/>
        </authorList>
    </citation>
    <scope>NUCLEOTIDE SEQUENCE</scope>
    <source>
        <strain evidence="3">G02</strain>
    </source>
</reference>
<evidence type="ECO:0000313" key="3">
    <source>
        <dbReference type="EMBL" id="KAL0345459.1"/>
    </source>
</evidence>
<evidence type="ECO:0000259" key="2">
    <source>
        <dbReference type="Pfam" id="PF03108"/>
    </source>
</evidence>
<feature type="region of interest" description="Disordered" evidence="1">
    <location>
        <begin position="46"/>
        <end position="97"/>
    </location>
</feature>
<reference evidence="3" key="1">
    <citation type="submission" date="2020-06" db="EMBL/GenBank/DDBJ databases">
        <authorList>
            <person name="Li T."/>
            <person name="Hu X."/>
            <person name="Zhang T."/>
            <person name="Song X."/>
            <person name="Zhang H."/>
            <person name="Dai N."/>
            <person name="Sheng W."/>
            <person name="Hou X."/>
            <person name="Wei L."/>
        </authorList>
    </citation>
    <scope>NUCLEOTIDE SEQUENCE</scope>
    <source>
        <strain evidence="3">G02</strain>
        <tissue evidence="3">Leaf</tissue>
    </source>
</reference>
<feature type="compositionally biased region" description="Acidic residues" evidence="1">
    <location>
        <begin position="1"/>
        <end position="17"/>
    </location>
</feature>
<proteinExistence type="predicted"/>
<gene>
    <name evidence="3" type="ORF">Sradi_4377200</name>
</gene>
<feature type="compositionally biased region" description="Acidic residues" evidence="1">
    <location>
        <begin position="65"/>
        <end position="84"/>
    </location>
</feature>
<accession>A0AAW2NSB4</accession>
<feature type="region of interest" description="Disordered" evidence="1">
    <location>
        <begin position="1"/>
        <end position="25"/>
    </location>
</feature>